<dbReference type="Pfam" id="PF07729">
    <property type="entry name" value="FCD"/>
    <property type="match status" value="1"/>
</dbReference>
<dbReference type="SUPFAM" id="SSF48008">
    <property type="entry name" value="GntR ligand-binding domain-like"/>
    <property type="match status" value="1"/>
</dbReference>
<evidence type="ECO:0000313" key="6">
    <source>
        <dbReference type="Proteomes" id="UP000266615"/>
    </source>
</evidence>
<evidence type="ECO:0000256" key="1">
    <source>
        <dbReference type="ARBA" id="ARBA00023015"/>
    </source>
</evidence>
<gene>
    <name evidence="5" type="ORF">D3250_02675</name>
</gene>
<dbReference type="AlphaFoldDB" id="A0A3A4FD86"/>
<keyword evidence="2" id="KW-0238">DNA-binding</keyword>
<keyword evidence="3" id="KW-0804">Transcription</keyword>
<dbReference type="InterPro" id="IPR000524">
    <property type="entry name" value="Tscrpt_reg_HTH_GntR"/>
</dbReference>
<reference evidence="5 6" key="1">
    <citation type="submission" date="2018-09" db="EMBL/GenBank/DDBJ databases">
        <title>Nesterenkonia natronophila sp. nov., an alkaliphilic actinobacteriume isolated from a soda lake, and emended description of the genus Nesterenkonia.</title>
        <authorList>
            <person name="Menes R.J."/>
            <person name="Iriarte A."/>
        </authorList>
    </citation>
    <scope>NUCLEOTIDE SEQUENCE [LARGE SCALE GENOMIC DNA]</scope>
    <source>
        <strain evidence="5 6">M8</strain>
    </source>
</reference>
<proteinExistence type="predicted"/>
<dbReference type="Gene3D" id="1.10.10.10">
    <property type="entry name" value="Winged helix-like DNA-binding domain superfamily/Winged helix DNA-binding domain"/>
    <property type="match status" value="1"/>
</dbReference>
<evidence type="ECO:0000313" key="5">
    <source>
        <dbReference type="EMBL" id="RJN32744.1"/>
    </source>
</evidence>
<keyword evidence="1" id="KW-0805">Transcription regulation</keyword>
<dbReference type="EMBL" id="QYZP01000001">
    <property type="protein sequence ID" value="RJN32744.1"/>
    <property type="molecule type" value="Genomic_DNA"/>
</dbReference>
<sequence>MVCMAASPRGRPRMQETADDIVASVLATAGPRVGTPAYSTRSLAELTGLSQSLTSRAVGRIRYPATLEESGGPGAPAADAESLRSDNPLHLVEFRVEFPRISIRFAPVRSRATVRPRLFERRASAVMAALWVSGAAAWSAERTSGPALEPLSETDYVATWVPGEVPWERFLARVSQLLTECERSPAAVPSTLLHQLAVRAGHGLHGVRWVRGNESASEIAPASDSNRVTVAEFPSPGRSERSRWLPRVELSATEQIAVALRKEMTDSGFAPGDRISVSAMSERLGLDPATIRTGMRQLADDGLLVSSERGFRIPQLSGADVIDLYASRLHVGMVILRACAGQPKHRLLPARLALGALDAVAKQGSRTDAGEADLRFQQELAEASGLTQSARSFHALTLRVRMFISILQLDYSPAAERLVSDDRRILAAVMEGRAQEAVRIWRLKQDNAVRHMSALAPDTFDAALWESLSR</sequence>
<evidence type="ECO:0000256" key="3">
    <source>
        <dbReference type="ARBA" id="ARBA00023163"/>
    </source>
</evidence>
<evidence type="ECO:0000256" key="2">
    <source>
        <dbReference type="ARBA" id="ARBA00023125"/>
    </source>
</evidence>
<dbReference type="PANTHER" id="PTHR43537">
    <property type="entry name" value="TRANSCRIPTIONAL REGULATOR, GNTR FAMILY"/>
    <property type="match status" value="1"/>
</dbReference>
<dbReference type="InterPro" id="IPR036388">
    <property type="entry name" value="WH-like_DNA-bd_sf"/>
</dbReference>
<evidence type="ECO:0000259" key="4">
    <source>
        <dbReference type="PROSITE" id="PS50949"/>
    </source>
</evidence>
<dbReference type="Proteomes" id="UP000266615">
    <property type="component" value="Unassembled WGS sequence"/>
</dbReference>
<dbReference type="SUPFAM" id="SSF46785">
    <property type="entry name" value="Winged helix' DNA-binding domain"/>
    <property type="match status" value="1"/>
</dbReference>
<dbReference type="PANTHER" id="PTHR43537:SF5">
    <property type="entry name" value="UXU OPERON TRANSCRIPTIONAL REGULATOR"/>
    <property type="match status" value="1"/>
</dbReference>
<protein>
    <submittedName>
        <fullName evidence="5">GntR family transcriptional regulator</fullName>
    </submittedName>
</protein>
<accession>A0A3A4FD86</accession>
<dbReference type="Gene3D" id="1.20.120.530">
    <property type="entry name" value="GntR ligand-binding domain-like"/>
    <property type="match status" value="1"/>
</dbReference>
<comment type="caution">
    <text evidence="5">The sequence shown here is derived from an EMBL/GenBank/DDBJ whole genome shotgun (WGS) entry which is preliminary data.</text>
</comment>
<dbReference type="PROSITE" id="PS50949">
    <property type="entry name" value="HTH_GNTR"/>
    <property type="match status" value="1"/>
</dbReference>
<organism evidence="5 6">
    <name type="scientific">Nesterenkonia natronophila</name>
    <dbReference type="NCBI Taxonomy" id="2174932"/>
    <lineage>
        <taxon>Bacteria</taxon>
        <taxon>Bacillati</taxon>
        <taxon>Actinomycetota</taxon>
        <taxon>Actinomycetes</taxon>
        <taxon>Micrococcales</taxon>
        <taxon>Micrococcaceae</taxon>
        <taxon>Nesterenkonia</taxon>
    </lineage>
</organism>
<name>A0A3A4FD86_9MICC</name>
<dbReference type="GO" id="GO:0003700">
    <property type="term" value="F:DNA-binding transcription factor activity"/>
    <property type="evidence" value="ECO:0007669"/>
    <property type="project" value="InterPro"/>
</dbReference>
<feature type="domain" description="HTH gntR-type" evidence="4">
    <location>
        <begin position="250"/>
        <end position="316"/>
    </location>
</feature>
<keyword evidence="6" id="KW-1185">Reference proteome</keyword>
<dbReference type="GO" id="GO:0003677">
    <property type="term" value="F:DNA binding"/>
    <property type="evidence" value="ECO:0007669"/>
    <property type="project" value="UniProtKB-KW"/>
</dbReference>
<dbReference type="InterPro" id="IPR008920">
    <property type="entry name" value="TF_FadR/GntR_C"/>
</dbReference>
<dbReference type="InterPro" id="IPR011711">
    <property type="entry name" value="GntR_C"/>
</dbReference>
<dbReference type="InterPro" id="IPR036390">
    <property type="entry name" value="WH_DNA-bd_sf"/>
</dbReference>